<keyword evidence="3" id="KW-1185">Reference proteome</keyword>
<dbReference type="KEGG" id="psac:PSM36_1254"/>
<feature type="chain" id="PRO_5012119396" evidence="1">
    <location>
        <begin position="23"/>
        <end position="850"/>
    </location>
</feature>
<dbReference type="Pfam" id="PF13620">
    <property type="entry name" value="CarboxypepD_reg"/>
    <property type="match status" value="1"/>
</dbReference>
<dbReference type="InterPro" id="IPR008969">
    <property type="entry name" value="CarboxyPept-like_regulatory"/>
</dbReference>
<feature type="signal peptide" evidence="1">
    <location>
        <begin position="1"/>
        <end position="22"/>
    </location>
</feature>
<reference evidence="2 3" key="1">
    <citation type="submission" date="2016-08" db="EMBL/GenBank/DDBJ databases">
        <authorList>
            <person name="Seilhamer J.J."/>
        </authorList>
    </citation>
    <scope>NUCLEOTIDE SEQUENCE [LARGE SCALE GENOMIC DNA]</scope>
    <source>
        <strain evidence="2">M3/6</strain>
    </source>
</reference>
<dbReference type="Gene3D" id="2.60.40.1120">
    <property type="entry name" value="Carboxypeptidase-like, regulatory domain"/>
    <property type="match status" value="1"/>
</dbReference>
<dbReference type="Proteomes" id="UP000187464">
    <property type="component" value="Chromosome I"/>
</dbReference>
<protein>
    <submittedName>
        <fullName evidence="2">Uncharacterized protein</fullName>
    </submittedName>
</protein>
<sequence length="850" mass="98151">MYRQILCFIVLWAFFSSFRGNAQQTLSGTVNDAATGQLLEAANVVVLRGDRTVAFTISNEKGEFLIPLNVPADTLILSVSSMGYESFSERIGDRSNFTVRLVPSPIRLKEVTIRPGRIWGRSDTIRYDASKFLRENDKTVEDLMRRLPGIQVDDDGKIQYRGKEIGTMYVEGLDLMDSRYKSVSRNLSAQSVKEVEVLDNHQRIKSLAGIIPTDIADINIKLKDNFKDKWTFKPKVSAGFSSEGFLYEAEANALQIARKSQSLYALKLSNTGNGITKEGDKGIDDMPGLPDYRLLYSGTISAPLKENRWLFDDAALTTANRLYRLGEDSRLKMNAFYTQDHIKQEVNSVTSYFNPNDTLMIEENKSSYQRGRLLNLFADYEDNAVTHYLRNKLDFQFEENRSNTGIGGSYHVSQYQREESLTLQDNLSVTRTLANKDIWQMRSVLGYWRRWQQLKFNGYDRQAQLNGHDQPMLLEGLYARAESGWIIRRTEVRQHYTVGASVDLNNLKNHHRLWVTPAYEYLFKSLTFRMSAPLQAVLFPGDKEVLYLAGLTFRTDYKINYAWNARLSARYGKELNDITAFYLKPYFTDYRTTMENETGIPVTDKQLYTLRTEYKNTLQEFFVTADLTVSRSRVNHTLEQSVRDNIFWWTRRYIPHRESSYGINTVVSKGFFDINTKVSAEVSYWYNQSAQIREGVWMPFSFRTLMIKPSFSISLTRQAEMAYNGELRRQWSSFGDNPDKSGQVASLSGLWNMSHKGSFYYMQRRLDLSASAEYFRNEITPDHSVNLLFMDVAASYKFPRMTLQLQLNNLLNHGDYSYTVYHPLSLYSSLELLTLLGQKVKHKKLTFVKV</sequence>
<name>A0A1R3T467_9BACT</name>
<dbReference type="SUPFAM" id="SSF49464">
    <property type="entry name" value="Carboxypeptidase regulatory domain-like"/>
    <property type="match status" value="1"/>
</dbReference>
<organism evidence="2 3">
    <name type="scientific">Proteiniphilum saccharofermentans</name>
    <dbReference type="NCBI Taxonomy" id="1642647"/>
    <lineage>
        <taxon>Bacteria</taxon>
        <taxon>Pseudomonadati</taxon>
        <taxon>Bacteroidota</taxon>
        <taxon>Bacteroidia</taxon>
        <taxon>Bacteroidales</taxon>
        <taxon>Dysgonomonadaceae</taxon>
        <taxon>Proteiniphilum</taxon>
    </lineage>
</organism>
<dbReference type="RefSeq" id="WP_076929795.1">
    <property type="nucleotide sequence ID" value="NZ_LT605205.1"/>
</dbReference>
<evidence type="ECO:0000256" key="1">
    <source>
        <dbReference type="SAM" id="SignalP"/>
    </source>
</evidence>
<evidence type="ECO:0000313" key="3">
    <source>
        <dbReference type="Proteomes" id="UP000187464"/>
    </source>
</evidence>
<gene>
    <name evidence="2" type="ORF">PSM36_1254</name>
</gene>
<dbReference type="AlphaFoldDB" id="A0A1R3T467"/>
<dbReference type="SUPFAM" id="SSF56935">
    <property type="entry name" value="Porins"/>
    <property type="match status" value="2"/>
</dbReference>
<keyword evidence="1" id="KW-0732">Signal</keyword>
<dbReference type="EMBL" id="LT605205">
    <property type="protein sequence ID" value="SCD20078.1"/>
    <property type="molecule type" value="Genomic_DNA"/>
</dbReference>
<proteinExistence type="predicted"/>
<evidence type="ECO:0000313" key="2">
    <source>
        <dbReference type="EMBL" id="SCD20078.1"/>
    </source>
</evidence>
<dbReference type="STRING" id="1642647.PSM36_1254"/>
<accession>A0A1R3T467</accession>